<evidence type="ECO:0000259" key="7">
    <source>
        <dbReference type="Pfam" id="PF00460"/>
    </source>
</evidence>
<dbReference type="GO" id="GO:0005198">
    <property type="term" value="F:structural molecule activity"/>
    <property type="evidence" value="ECO:0007669"/>
    <property type="project" value="InterPro"/>
</dbReference>
<dbReference type="NCBIfam" id="TIGR02492">
    <property type="entry name" value="flgK_ends"/>
    <property type="match status" value="1"/>
</dbReference>
<dbReference type="Pfam" id="PF00460">
    <property type="entry name" value="Flg_bb_rod"/>
    <property type="match status" value="1"/>
</dbReference>
<dbReference type="PRINTS" id="PR01005">
    <property type="entry name" value="FLGHOOKAP1"/>
</dbReference>
<dbReference type="EMBL" id="JAAGOH010000001">
    <property type="protein sequence ID" value="NDY89948.1"/>
    <property type="molecule type" value="Genomic_DNA"/>
</dbReference>
<dbReference type="GO" id="GO:0044780">
    <property type="term" value="P:bacterial-type flagellum assembly"/>
    <property type="evidence" value="ECO:0007669"/>
    <property type="project" value="InterPro"/>
</dbReference>
<feature type="domain" description="Flagellar hook-associated protein 1 D2-like" evidence="9">
    <location>
        <begin position="338"/>
        <end position="415"/>
    </location>
</feature>
<feature type="domain" description="Flagellar hook-associated protein FlgK helical" evidence="10">
    <location>
        <begin position="92"/>
        <end position="327"/>
    </location>
</feature>
<feature type="domain" description="Flagellar basal-body/hook protein C-terminal" evidence="8">
    <location>
        <begin position="612"/>
        <end position="651"/>
    </location>
</feature>
<proteinExistence type="inferred from homology"/>
<dbReference type="GO" id="GO:0009424">
    <property type="term" value="C:bacterial-type flagellum hook"/>
    <property type="evidence" value="ECO:0007669"/>
    <property type="project" value="InterPro"/>
</dbReference>
<evidence type="ECO:0000256" key="6">
    <source>
        <dbReference type="ARBA" id="ARBA00023143"/>
    </source>
</evidence>
<organism evidence="11 12">
    <name type="scientific">Ideonella livida</name>
    <dbReference type="NCBI Taxonomy" id="2707176"/>
    <lineage>
        <taxon>Bacteria</taxon>
        <taxon>Pseudomonadati</taxon>
        <taxon>Pseudomonadota</taxon>
        <taxon>Betaproteobacteria</taxon>
        <taxon>Burkholderiales</taxon>
        <taxon>Sphaerotilaceae</taxon>
        <taxon>Ideonella</taxon>
    </lineage>
</organism>
<sequence>MSTMTSIGMRALFATQAQLNTTAHNIANASVEGYSRQSVVLSTSTPRYGGVGYWGQGVDVVAVQRAHSDFTTQQAAQARSAYAMESTRYQQLDRLQDAFPPGDQGLGHAMGEFFSALSDLATVPADASARQVVLARASDVSARFNYTAGQIDTLQQEVWADLRTSAGTVNGLAQQIGDLNSQILRLQSTGQTPNDLLDRREAVVAQLGEYAEVSTVESADGSFGVYIGGSQCLVLGEQVSQLKVVGDPADPSRASLALQSGSTTAALSQNDLTGGSMAALVQFQNEDLVDARNLVGQMAVALAGAVNQAQAQGLDLRDPAQAGQPLFSLGAPEVMAHASNDPGAEVSVAIADASQVQASDYGLRLADAGSGGTYELTRLSDGTRFYVDSGDTVDGLTVTVGPAGLQPGDSFVLKPLSLAASGMQRALDDPDGLAAALPQTVVLDPDNKGTATVAELSVSGAIDDSLSTVVTFNTDPATGKFNGTYTWSLNDRDTGAPISGGTKAWTAGEAITVNGMSIVLNGLPAGGDALTMTRTVHPEANNGNALVLSGLAEKALVGRTTLSTGAVGAGATFTDAYAAAMADVGVRAQSAGAMADVADTAREQTTALLGAQSGVNLDEEAAKLIQFQQAYQAAAKVLQVAQSVFDTVLDMAR</sequence>
<evidence type="ECO:0000259" key="9">
    <source>
        <dbReference type="Pfam" id="PF21158"/>
    </source>
</evidence>
<dbReference type="Pfam" id="PF06429">
    <property type="entry name" value="Flg_bbr_C"/>
    <property type="match status" value="1"/>
</dbReference>
<keyword evidence="5" id="KW-0964">Secreted</keyword>
<keyword evidence="11" id="KW-0966">Cell projection</keyword>
<protein>
    <recommendedName>
        <fullName evidence="4">Flagellar hook-associated protein 1</fullName>
    </recommendedName>
</protein>
<dbReference type="PANTHER" id="PTHR30033">
    <property type="entry name" value="FLAGELLAR HOOK-ASSOCIATED PROTEIN 1"/>
    <property type="match status" value="1"/>
</dbReference>
<evidence type="ECO:0000256" key="1">
    <source>
        <dbReference type="ARBA" id="ARBA00004365"/>
    </source>
</evidence>
<dbReference type="InterPro" id="IPR049119">
    <property type="entry name" value="FlgK_D2-like"/>
</dbReference>
<evidence type="ECO:0000256" key="4">
    <source>
        <dbReference type="ARBA" id="ARBA00016244"/>
    </source>
</evidence>
<gene>
    <name evidence="11" type="primary">flgK</name>
    <name evidence="11" type="ORF">G3A44_01930</name>
</gene>
<evidence type="ECO:0000256" key="3">
    <source>
        <dbReference type="ARBA" id="ARBA00009677"/>
    </source>
</evidence>
<dbReference type="SUPFAM" id="SSF64518">
    <property type="entry name" value="Phase 1 flagellin"/>
    <property type="match status" value="1"/>
</dbReference>
<dbReference type="AlphaFoldDB" id="A0A7C9PEX3"/>
<evidence type="ECO:0000313" key="12">
    <source>
        <dbReference type="Proteomes" id="UP000484255"/>
    </source>
</evidence>
<dbReference type="Pfam" id="PF22638">
    <property type="entry name" value="FlgK_D1"/>
    <property type="match status" value="1"/>
</dbReference>
<feature type="domain" description="Flagellar basal body rod protein N-terminal" evidence="7">
    <location>
        <begin position="7"/>
        <end position="34"/>
    </location>
</feature>
<evidence type="ECO:0000313" key="11">
    <source>
        <dbReference type="EMBL" id="NDY89948.1"/>
    </source>
</evidence>
<dbReference type="Pfam" id="PF21158">
    <property type="entry name" value="flgK_1st_1"/>
    <property type="match status" value="1"/>
</dbReference>
<evidence type="ECO:0000256" key="2">
    <source>
        <dbReference type="ARBA" id="ARBA00004613"/>
    </source>
</evidence>
<accession>A0A7C9PEX3</accession>
<evidence type="ECO:0000259" key="10">
    <source>
        <dbReference type="Pfam" id="PF22638"/>
    </source>
</evidence>
<dbReference type="PANTHER" id="PTHR30033:SF1">
    <property type="entry name" value="FLAGELLAR HOOK-ASSOCIATED PROTEIN 1"/>
    <property type="match status" value="1"/>
</dbReference>
<dbReference type="RefSeq" id="WP_163455786.1">
    <property type="nucleotide sequence ID" value="NZ_JAAGOH010000001.1"/>
</dbReference>
<dbReference type="InterPro" id="IPR010930">
    <property type="entry name" value="Flg_bb/hook_C_dom"/>
</dbReference>
<dbReference type="GO" id="GO:0005576">
    <property type="term" value="C:extracellular region"/>
    <property type="evidence" value="ECO:0007669"/>
    <property type="project" value="UniProtKB-SubCell"/>
</dbReference>
<dbReference type="InterPro" id="IPR002371">
    <property type="entry name" value="FlgK"/>
</dbReference>
<comment type="caution">
    <text evidence="11">The sequence shown here is derived from an EMBL/GenBank/DDBJ whole genome shotgun (WGS) entry which is preliminary data.</text>
</comment>
<dbReference type="InterPro" id="IPR053927">
    <property type="entry name" value="FlgK_helical"/>
</dbReference>
<keyword evidence="11" id="KW-0282">Flagellum</keyword>
<reference evidence="11 12" key="1">
    <citation type="submission" date="2020-02" db="EMBL/GenBank/DDBJ databases">
        <title>Ideonella bacterium strain TBM-1.</title>
        <authorList>
            <person name="Chen W.-M."/>
        </authorList>
    </citation>
    <scope>NUCLEOTIDE SEQUENCE [LARGE SCALE GENOMIC DNA]</scope>
    <source>
        <strain evidence="11 12">TBM-1</strain>
    </source>
</reference>
<evidence type="ECO:0000256" key="5">
    <source>
        <dbReference type="ARBA" id="ARBA00022525"/>
    </source>
</evidence>
<keyword evidence="6" id="KW-0975">Bacterial flagellum</keyword>
<dbReference type="Proteomes" id="UP000484255">
    <property type="component" value="Unassembled WGS sequence"/>
</dbReference>
<comment type="similarity">
    <text evidence="3">Belongs to the flagella basal body rod proteins family.</text>
</comment>
<name>A0A7C9PEX3_9BURK</name>
<dbReference type="InterPro" id="IPR001444">
    <property type="entry name" value="Flag_bb_rod_N"/>
</dbReference>
<evidence type="ECO:0000259" key="8">
    <source>
        <dbReference type="Pfam" id="PF06429"/>
    </source>
</evidence>
<keyword evidence="11" id="KW-0969">Cilium</keyword>
<keyword evidence="12" id="KW-1185">Reference proteome</keyword>
<comment type="subcellular location">
    <subcellularLocation>
        <location evidence="1">Bacterial flagellum</location>
    </subcellularLocation>
    <subcellularLocation>
        <location evidence="2">Secreted</location>
    </subcellularLocation>
</comment>